<name>A0A816FYK8_9BILA</name>
<organism evidence="3 7">
    <name type="scientific">Rotaria magnacalcarata</name>
    <dbReference type="NCBI Taxonomy" id="392030"/>
    <lineage>
        <taxon>Eukaryota</taxon>
        <taxon>Metazoa</taxon>
        <taxon>Spiralia</taxon>
        <taxon>Gnathifera</taxon>
        <taxon>Rotifera</taxon>
        <taxon>Eurotatoria</taxon>
        <taxon>Bdelloidea</taxon>
        <taxon>Philodinida</taxon>
        <taxon>Philodinidae</taxon>
        <taxon>Rotaria</taxon>
    </lineage>
</organism>
<dbReference type="EMBL" id="CAJOBH010149744">
    <property type="protein sequence ID" value="CAF4841107.1"/>
    <property type="molecule type" value="Genomic_DNA"/>
</dbReference>
<dbReference type="SUPFAM" id="SSF74924">
    <property type="entry name" value="Cap-Gly domain"/>
    <property type="match status" value="1"/>
</dbReference>
<evidence type="ECO:0000313" key="2">
    <source>
        <dbReference type="EMBL" id="CAF1222550.1"/>
    </source>
</evidence>
<dbReference type="Proteomes" id="UP000663855">
    <property type="component" value="Unassembled WGS sequence"/>
</dbReference>
<dbReference type="Proteomes" id="UP000663824">
    <property type="component" value="Unassembled WGS sequence"/>
</dbReference>
<dbReference type="PROSITE" id="PS50245">
    <property type="entry name" value="CAP_GLY_2"/>
    <property type="match status" value="1"/>
</dbReference>
<accession>A0A816FYK8</accession>
<evidence type="ECO:0000313" key="7">
    <source>
        <dbReference type="Proteomes" id="UP000663834"/>
    </source>
</evidence>
<sequence>MLTYENITIGQRVEVFHHDQILYGTVLYKGPIVGHGGIWLGIDLSTPDGDNDGTLKGRVYFRAPLNYGIFTTIDNVRLPEDFKRKRRSIYRTVNKKSIVEEELFGNTDPTSLPVPSSNASISNTKVKFSLKNPHERPQSSIFSENEKRYPLSQTLAKTYDDKIRNKREQDRRMSTSQIDTTEFTFAPSPSIPPIFMPPSEVHRAKRTGFLGMSIPRYTVVHDQYDFLE</sequence>
<evidence type="ECO:0000313" key="6">
    <source>
        <dbReference type="EMBL" id="CAF4841107.1"/>
    </source>
</evidence>
<dbReference type="SMART" id="SM01052">
    <property type="entry name" value="CAP_GLY"/>
    <property type="match status" value="1"/>
</dbReference>
<dbReference type="AlphaFoldDB" id="A0A816FYK8"/>
<protein>
    <recommendedName>
        <fullName evidence="1">CAP-Gly domain-containing protein</fullName>
    </recommendedName>
</protein>
<dbReference type="InterPro" id="IPR000938">
    <property type="entry name" value="CAP-Gly_domain"/>
</dbReference>
<proteinExistence type="predicted"/>
<dbReference type="Pfam" id="PF01302">
    <property type="entry name" value="CAP_GLY"/>
    <property type="match status" value="1"/>
</dbReference>
<feature type="domain" description="CAP-Gly" evidence="1">
    <location>
        <begin position="30"/>
        <end position="72"/>
    </location>
</feature>
<evidence type="ECO:0000313" key="4">
    <source>
        <dbReference type="EMBL" id="CAF2153957.1"/>
    </source>
</evidence>
<dbReference type="EMBL" id="CAJNOW010018768">
    <property type="protein sequence ID" value="CAF1667805.1"/>
    <property type="molecule type" value="Genomic_DNA"/>
</dbReference>
<dbReference type="Proteomes" id="UP000676336">
    <property type="component" value="Unassembled WGS sequence"/>
</dbReference>
<dbReference type="Proteomes" id="UP000681967">
    <property type="component" value="Unassembled WGS sequence"/>
</dbReference>
<reference evidence="3" key="1">
    <citation type="submission" date="2021-02" db="EMBL/GenBank/DDBJ databases">
        <authorList>
            <person name="Nowell W R."/>
        </authorList>
    </citation>
    <scope>NUCLEOTIDE SEQUENCE</scope>
</reference>
<evidence type="ECO:0000313" key="3">
    <source>
        <dbReference type="EMBL" id="CAF1667805.1"/>
    </source>
</evidence>
<gene>
    <name evidence="6" type="ORF">BYL167_LOCUS49818</name>
    <name evidence="2" type="ORF">CJN711_LOCUS13077</name>
    <name evidence="3" type="ORF">KQP761_LOCUS33506</name>
    <name evidence="4" type="ORF">MBJ925_LOCUS31801</name>
    <name evidence="5" type="ORF">SMN809_LOCUS41761</name>
</gene>
<comment type="caution">
    <text evidence="3">The sequence shown here is derived from an EMBL/GenBank/DDBJ whole genome shotgun (WGS) entry which is preliminary data.</text>
</comment>
<dbReference type="Proteomes" id="UP000663834">
    <property type="component" value="Unassembled WGS sequence"/>
</dbReference>
<dbReference type="Gene3D" id="2.30.30.190">
    <property type="entry name" value="CAP Gly-rich-like domain"/>
    <property type="match status" value="1"/>
</dbReference>
<dbReference type="EMBL" id="CAJNRE010017379">
    <property type="protein sequence ID" value="CAF2153957.1"/>
    <property type="molecule type" value="Genomic_DNA"/>
</dbReference>
<evidence type="ECO:0000313" key="5">
    <source>
        <dbReference type="EMBL" id="CAF4667831.1"/>
    </source>
</evidence>
<dbReference type="OrthoDB" id="2130750at2759"/>
<dbReference type="InterPro" id="IPR036859">
    <property type="entry name" value="CAP-Gly_dom_sf"/>
</dbReference>
<dbReference type="EMBL" id="CAJOBI010118746">
    <property type="protein sequence ID" value="CAF4667831.1"/>
    <property type="molecule type" value="Genomic_DNA"/>
</dbReference>
<evidence type="ECO:0000259" key="1">
    <source>
        <dbReference type="PROSITE" id="PS50245"/>
    </source>
</evidence>
<dbReference type="EMBL" id="CAJNOV010005733">
    <property type="protein sequence ID" value="CAF1222550.1"/>
    <property type="molecule type" value="Genomic_DNA"/>
</dbReference>